<dbReference type="PANTHER" id="PTHR23509">
    <property type="entry name" value="PA-PL1 PHOSPHOLIPASE FAMILY"/>
    <property type="match status" value="1"/>
</dbReference>
<protein>
    <recommendedName>
        <fullName evidence="4">DDHD domain-containing protein</fullName>
    </recommendedName>
</protein>
<evidence type="ECO:0000256" key="1">
    <source>
        <dbReference type="SAM" id="MobiDB-lite"/>
    </source>
</evidence>
<organism evidence="2 3">
    <name type="scientific">Allacma fusca</name>
    <dbReference type="NCBI Taxonomy" id="39272"/>
    <lineage>
        <taxon>Eukaryota</taxon>
        <taxon>Metazoa</taxon>
        <taxon>Ecdysozoa</taxon>
        <taxon>Arthropoda</taxon>
        <taxon>Hexapoda</taxon>
        <taxon>Collembola</taxon>
        <taxon>Symphypleona</taxon>
        <taxon>Sminthuridae</taxon>
        <taxon>Allacma</taxon>
    </lineage>
</organism>
<feature type="region of interest" description="Disordered" evidence="1">
    <location>
        <begin position="1"/>
        <end position="92"/>
    </location>
</feature>
<evidence type="ECO:0008006" key="4">
    <source>
        <dbReference type="Google" id="ProtNLM"/>
    </source>
</evidence>
<proteinExistence type="predicted"/>
<dbReference type="Proteomes" id="UP000708208">
    <property type="component" value="Unassembled WGS sequence"/>
</dbReference>
<accession>A0A8J2NX99</accession>
<feature type="region of interest" description="Disordered" evidence="1">
    <location>
        <begin position="214"/>
        <end position="244"/>
    </location>
</feature>
<evidence type="ECO:0000313" key="3">
    <source>
        <dbReference type="Proteomes" id="UP000708208"/>
    </source>
</evidence>
<dbReference type="AlphaFoldDB" id="A0A8J2NX99"/>
<gene>
    <name evidence="2" type="ORF">AFUS01_LOCUS7319</name>
</gene>
<comment type="caution">
    <text evidence="2">The sequence shown here is derived from an EMBL/GenBank/DDBJ whole genome shotgun (WGS) entry which is preliminary data.</text>
</comment>
<reference evidence="2" key="1">
    <citation type="submission" date="2021-06" db="EMBL/GenBank/DDBJ databases">
        <authorList>
            <person name="Hodson N. C."/>
            <person name="Mongue J. A."/>
            <person name="Jaron S. K."/>
        </authorList>
    </citation>
    <scope>NUCLEOTIDE SEQUENCE</scope>
</reference>
<name>A0A8J2NX99_9HEXA</name>
<dbReference type="GO" id="GO:0005737">
    <property type="term" value="C:cytoplasm"/>
    <property type="evidence" value="ECO:0007669"/>
    <property type="project" value="TreeGrafter"/>
</dbReference>
<feature type="region of interest" description="Disordered" evidence="1">
    <location>
        <begin position="349"/>
        <end position="368"/>
    </location>
</feature>
<feature type="region of interest" description="Disordered" evidence="1">
    <location>
        <begin position="385"/>
        <end position="424"/>
    </location>
</feature>
<feature type="compositionally biased region" description="Polar residues" evidence="1">
    <location>
        <begin position="395"/>
        <end position="411"/>
    </location>
</feature>
<evidence type="ECO:0000313" key="2">
    <source>
        <dbReference type="EMBL" id="CAG7717885.1"/>
    </source>
</evidence>
<dbReference type="PANTHER" id="PTHR23509:SF48">
    <property type="entry name" value="INTRACELLULAR PHOSPHOLIPASE A1"/>
    <property type="match status" value="1"/>
</dbReference>
<sequence length="576" mass="65370">MLPNISKFASSITNSSKNIQQQIQHSHQSHHHTSNPVHHQPHQHHHHHSGYYYYDDQSEIQGRGQGSGSPNSRLVGASLGHSSHSHYHRRPRSSYNNRMAYYPSELAMLEPALIVDEDLEDLVRVRMDSQGDSEINLYSQYTTEQNLVDPEYNRVESFEDYMSHEPAKRAIPMPMPGYVDQPLTEPDYLDTPYQLKTLGPSLSSYSDREYDTCLHPPEGVNPHPPNSSSTEEIEVKQSDSSESQAYYGTENVVRELRMEYVRWFYKNDGDRKWTPFTGYDSMRIEARHRELCLRDEEQETSQEDANSVPVGLDMENSFDTAERRYLVNSSGYLYQAPCTLSSNIPGDGVLGMEGQQQQSSSSSVTTRTKRAYKSFTRKWKEWSASAGSGQGSASPKHSSSEAGTAGTNAANCQRARAQWPPVPPPSNPDNIIIVRGGLYEVDLEHNLCYATYWPDLCSITRGIWFYDGVWQPIDWTQADKLEIEHLEKFGGASLITSTMESLPDSPTKKNKQVVHRVSFSDFHVDWSSATEIHLYSKAVPHKLMRSVGQRFGFQTGKFNPVKCHQTFTYSHHVSSA</sequence>
<keyword evidence="3" id="KW-1185">Reference proteome</keyword>
<dbReference type="OrthoDB" id="69269at2759"/>
<dbReference type="InterPro" id="IPR058055">
    <property type="entry name" value="PA-PLA1"/>
</dbReference>
<dbReference type="GO" id="GO:0004620">
    <property type="term" value="F:phospholipase activity"/>
    <property type="evidence" value="ECO:0007669"/>
    <property type="project" value="TreeGrafter"/>
</dbReference>
<feature type="compositionally biased region" description="Low complexity" evidence="1">
    <location>
        <begin position="385"/>
        <end position="394"/>
    </location>
</feature>
<dbReference type="EMBL" id="CAJVCH010049347">
    <property type="protein sequence ID" value="CAG7717885.1"/>
    <property type="molecule type" value="Genomic_DNA"/>
</dbReference>
<feature type="compositionally biased region" description="Low complexity" evidence="1">
    <location>
        <begin position="10"/>
        <end position="26"/>
    </location>
</feature>
<feature type="compositionally biased region" description="Basic residues" evidence="1">
    <location>
        <begin position="83"/>
        <end position="92"/>
    </location>
</feature>
<feature type="compositionally biased region" description="Basic residues" evidence="1">
    <location>
        <begin position="27"/>
        <end position="49"/>
    </location>
</feature>